<feature type="signal peptide" evidence="1">
    <location>
        <begin position="1"/>
        <end position="22"/>
    </location>
</feature>
<feature type="chain" id="PRO_5026119274" description="Copper amine oxidase-like N-terminal domain-containing protein" evidence="1">
    <location>
        <begin position="23"/>
        <end position="260"/>
    </location>
</feature>
<dbReference type="AlphaFoldDB" id="A0A6G4A4I8"/>
<evidence type="ECO:0000313" key="2">
    <source>
        <dbReference type="EMBL" id="NEW09426.1"/>
    </source>
</evidence>
<protein>
    <recommendedName>
        <fullName evidence="3">Copper amine oxidase-like N-terminal domain-containing protein</fullName>
    </recommendedName>
</protein>
<proteinExistence type="predicted"/>
<name>A0A6G4A4I8_9BACL</name>
<reference evidence="2" key="1">
    <citation type="submission" date="2020-02" db="EMBL/GenBank/DDBJ databases">
        <authorList>
            <person name="Shen X.-R."/>
            <person name="Zhang Y.-X."/>
        </authorList>
    </citation>
    <scope>NUCLEOTIDE SEQUENCE</scope>
    <source>
        <strain evidence="2">SYP-B3998</strain>
    </source>
</reference>
<comment type="caution">
    <text evidence="2">The sequence shown here is derived from an EMBL/GenBank/DDBJ whole genome shotgun (WGS) entry which is preliminary data.</text>
</comment>
<gene>
    <name evidence="2" type="ORF">GK047_26135</name>
</gene>
<keyword evidence="1" id="KW-0732">Signal</keyword>
<accession>A0A6G4A4I8</accession>
<dbReference type="RefSeq" id="WP_163953259.1">
    <property type="nucleotide sequence ID" value="NZ_JAAIKC010000017.1"/>
</dbReference>
<evidence type="ECO:0000256" key="1">
    <source>
        <dbReference type="SAM" id="SignalP"/>
    </source>
</evidence>
<sequence>MKKFVIGITSGVLLSFATGAFASSPTVQAILFPSTINVHKEGKTSSIGSNNTILNYNNSVYIPLRSFAENMGSIVKYIPPNSATDSSSQIDIYSAPEPWRLTAKAPGNLPTSPLSLKLNKIQTDTGPSSTSIGIYAELYNTSKEIINFTKTKLEIKIERVMEGQPHKLVWSGDISPPNVTPPGDLIPGSDVKVVWGIKSPILYWDKKDIDGNSVPPGQYQVSISQPITIEYNVGAFVSQERSESQTINPDLSNTIVLYVQ</sequence>
<organism evidence="2">
    <name type="scientific">Paenibacillus sp. SYP-B3998</name>
    <dbReference type="NCBI Taxonomy" id="2678564"/>
    <lineage>
        <taxon>Bacteria</taxon>
        <taxon>Bacillati</taxon>
        <taxon>Bacillota</taxon>
        <taxon>Bacilli</taxon>
        <taxon>Bacillales</taxon>
        <taxon>Paenibacillaceae</taxon>
        <taxon>Paenibacillus</taxon>
    </lineage>
</organism>
<evidence type="ECO:0008006" key="3">
    <source>
        <dbReference type="Google" id="ProtNLM"/>
    </source>
</evidence>
<dbReference type="EMBL" id="JAAIKC010000017">
    <property type="protein sequence ID" value="NEW09426.1"/>
    <property type="molecule type" value="Genomic_DNA"/>
</dbReference>